<dbReference type="InterPro" id="IPR009330">
    <property type="entry name" value="LipoPS_heptP_kinase"/>
</dbReference>
<dbReference type="Pfam" id="PF06176">
    <property type="entry name" value="WaaY"/>
    <property type="match status" value="1"/>
</dbReference>
<gene>
    <name evidence="1" type="ORF">SAMN02745174_00936</name>
</gene>
<dbReference type="OrthoDB" id="86809at2"/>
<reference evidence="1 2" key="1">
    <citation type="submission" date="2017-02" db="EMBL/GenBank/DDBJ databases">
        <authorList>
            <person name="Peterson S.W."/>
        </authorList>
    </citation>
    <scope>NUCLEOTIDE SEQUENCE [LARGE SCALE GENOMIC DNA]</scope>
    <source>
        <strain evidence="1 2">ATCC 700028</strain>
    </source>
</reference>
<dbReference type="STRING" id="180163.SAMN02745174_00936"/>
<sequence length="238" mass="29087">MKCQKYKGYNLYFFQDKYEKILEKILNKEYLTIEELKVTKRSYIAVIEIDEKKYVIKESRNEYRLLQRKILTLFKRGEVVNTLENIHRLREEYGIKEYGDIFGGINRRKYGMIDYNLLLMEYVGKEIFPETLDKMMVLMKKIHSLGYYHGDFNPSNFIVTESGNLKIVDTQGKKMTFGNYRAHYDMLTMKMDSFPEMEYPYKKNIYYYLALFMKEFKKNKYVEEFKRVKNRLRDKRRK</sequence>
<keyword evidence="2" id="KW-1185">Reference proteome</keyword>
<dbReference type="RefSeq" id="WP_078693455.1">
    <property type="nucleotide sequence ID" value="NZ_FUWX01000007.1"/>
</dbReference>
<dbReference type="EMBL" id="FUWX01000007">
    <property type="protein sequence ID" value="SJZ57225.1"/>
    <property type="molecule type" value="Genomic_DNA"/>
</dbReference>
<dbReference type="GO" id="GO:0016740">
    <property type="term" value="F:transferase activity"/>
    <property type="evidence" value="ECO:0007669"/>
    <property type="project" value="UniProtKB-KW"/>
</dbReference>
<dbReference type="Proteomes" id="UP000191153">
    <property type="component" value="Unassembled WGS sequence"/>
</dbReference>
<dbReference type="InterPro" id="IPR011009">
    <property type="entry name" value="Kinase-like_dom_sf"/>
</dbReference>
<accession>A0A1T4LRB0</accession>
<dbReference type="SUPFAM" id="SSF56112">
    <property type="entry name" value="Protein kinase-like (PK-like)"/>
    <property type="match status" value="1"/>
</dbReference>
<organism evidence="1 2">
    <name type="scientific">Cetobacterium ceti</name>
    <dbReference type="NCBI Taxonomy" id="180163"/>
    <lineage>
        <taxon>Bacteria</taxon>
        <taxon>Fusobacteriati</taxon>
        <taxon>Fusobacteriota</taxon>
        <taxon>Fusobacteriia</taxon>
        <taxon>Fusobacteriales</taxon>
        <taxon>Fusobacteriaceae</taxon>
        <taxon>Cetobacterium</taxon>
    </lineage>
</organism>
<evidence type="ECO:0000313" key="2">
    <source>
        <dbReference type="Proteomes" id="UP000191153"/>
    </source>
</evidence>
<protein>
    <submittedName>
        <fullName evidence="1">Heptose II phosphotransferase</fullName>
    </submittedName>
</protein>
<keyword evidence="1" id="KW-0808">Transferase</keyword>
<dbReference type="Gene3D" id="1.10.510.10">
    <property type="entry name" value="Transferase(Phosphotransferase) domain 1"/>
    <property type="match status" value="1"/>
</dbReference>
<evidence type="ECO:0000313" key="1">
    <source>
        <dbReference type="EMBL" id="SJZ57225.1"/>
    </source>
</evidence>
<dbReference type="AlphaFoldDB" id="A0A1T4LRB0"/>
<name>A0A1T4LRB0_9FUSO</name>
<proteinExistence type="predicted"/>